<dbReference type="InterPro" id="IPR009057">
    <property type="entry name" value="Homeodomain-like_sf"/>
</dbReference>
<dbReference type="GO" id="GO:0043565">
    <property type="term" value="F:sequence-specific DNA binding"/>
    <property type="evidence" value="ECO:0007669"/>
    <property type="project" value="InterPro"/>
</dbReference>
<evidence type="ECO:0000259" key="4">
    <source>
        <dbReference type="PROSITE" id="PS01124"/>
    </source>
</evidence>
<dbReference type="PROSITE" id="PS01124">
    <property type="entry name" value="HTH_ARAC_FAMILY_2"/>
    <property type="match status" value="1"/>
</dbReference>
<gene>
    <name evidence="5" type="ORF">FRX57_07440</name>
</gene>
<dbReference type="PANTHER" id="PTHR43280">
    <property type="entry name" value="ARAC-FAMILY TRANSCRIPTIONAL REGULATOR"/>
    <property type="match status" value="1"/>
</dbReference>
<proteinExistence type="predicted"/>
<keyword evidence="2" id="KW-0238">DNA-binding</keyword>
<keyword evidence="6" id="KW-1185">Reference proteome</keyword>
<dbReference type="InterPro" id="IPR018060">
    <property type="entry name" value="HTH_AraC"/>
</dbReference>
<sequence length="254" mass="29733">MFSLNPDQLKISRQRFEESIFFRREYQQLHNPLSWTDYLFDLVQTGQFDQVLDQLNQPWDWTPGQLAEDELRSHKNLAICLITELTSKSLSHHLLTSDIGFSLTDSSIQLLEKAQSQLAVSDCLIAFIYLLMEEIQDQPRQSQHHLVILTKKYIHKHFNSKIRIADLAKDIQTSASYLSTIFKQEEKMTIQAYIQQERIQRAKQMLVHSDLSLTSISQLTGFTSQSHFGKVMKALEGMTPRQYRLKYNKHYSHI</sequence>
<keyword evidence="3" id="KW-0804">Transcription</keyword>
<dbReference type="PANTHER" id="PTHR43280:SF10">
    <property type="entry name" value="REGULATORY PROTEIN POCR"/>
    <property type="match status" value="1"/>
</dbReference>
<evidence type="ECO:0000256" key="3">
    <source>
        <dbReference type="ARBA" id="ARBA00023163"/>
    </source>
</evidence>
<dbReference type="Proteomes" id="UP000317430">
    <property type="component" value="Unassembled WGS sequence"/>
</dbReference>
<dbReference type="SMART" id="SM00342">
    <property type="entry name" value="HTH_ARAC"/>
    <property type="match status" value="1"/>
</dbReference>
<dbReference type="Gene3D" id="1.10.10.60">
    <property type="entry name" value="Homeodomain-like"/>
    <property type="match status" value="2"/>
</dbReference>
<accession>A0A5C5SAL0</accession>
<dbReference type="Pfam" id="PF12833">
    <property type="entry name" value="HTH_18"/>
    <property type="match status" value="1"/>
</dbReference>
<evidence type="ECO:0000256" key="2">
    <source>
        <dbReference type="ARBA" id="ARBA00023125"/>
    </source>
</evidence>
<evidence type="ECO:0000313" key="6">
    <source>
        <dbReference type="Proteomes" id="UP000317430"/>
    </source>
</evidence>
<feature type="domain" description="HTH araC/xylS-type" evidence="4">
    <location>
        <begin position="148"/>
        <end position="246"/>
    </location>
</feature>
<organism evidence="5 6">
    <name type="scientific">Streptococcus cuniculipharyngis</name>
    <dbReference type="NCBI Taxonomy" id="1562651"/>
    <lineage>
        <taxon>Bacteria</taxon>
        <taxon>Bacillati</taxon>
        <taxon>Bacillota</taxon>
        <taxon>Bacilli</taxon>
        <taxon>Lactobacillales</taxon>
        <taxon>Streptococcaceae</taxon>
        <taxon>Streptococcus</taxon>
    </lineage>
</organism>
<dbReference type="GO" id="GO:0003700">
    <property type="term" value="F:DNA-binding transcription factor activity"/>
    <property type="evidence" value="ECO:0007669"/>
    <property type="project" value="InterPro"/>
</dbReference>
<keyword evidence="1" id="KW-0805">Transcription regulation</keyword>
<dbReference type="AlphaFoldDB" id="A0A5C5SAL0"/>
<protein>
    <submittedName>
        <fullName evidence="5">Helix-turn-helix transcriptional regulator</fullName>
    </submittedName>
</protein>
<evidence type="ECO:0000256" key="1">
    <source>
        <dbReference type="ARBA" id="ARBA00023015"/>
    </source>
</evidence>
<dbReference type="OrthoDB" id="2237754at2"/>
<dbReference type="EMBL" id="VOHL01000010">
    <property type="protein sequence ID" value="TWS96188.1"/>
    <property type="molecule type" value="Genomic_DNA"/>
</dbReference>
<comment type="caution">
    <text evidence="5">The sequence shown here is derived from an EMBL/GenBank/DDBJ whole genome shotgun (WGS) entry which is preliminary data.</text>
</comment>
<reference evidence="5 6" key="1">
    <citation type="submission" date="2019-08" db="EMBL/GenBank/DDBJ databases">
        <authorList>
            <person name="Lei W."/>
        </authorList>
    </citation>
    <scope>NUCLEOTIDE SEQUENCE [LARGE SCALE GENOMIC DNA]</scope>
    <source>
        <strain evidence="5 6">CCUG 66496</strain>
    </source>
</reference>
<name>A0A5C5SAL0_9STRE</name>
<dbReference type="SUPFAM" id="SSF46689">
    <property type="entry name" value="Homeodomain-like"/>
    <property type="match status" value="2"/>
</dbReference>
<dbReference type="RefSeq" id="WP_146568197.1">
    <property type="nucleotide sequence ID" value="NZ_VOHL01000010.1"/>
</dbReference>
<evidence type="ECO:0000313" key="5">
    <source>
        <dbReference type="EMBL" id="TWS96188.1"/>
    </source>
</evidence>